<dbReference type="PANTHER" id="PTHR12138">
    <property type="entry name" value="PRIMATE-EXPANDED PROTEIN FAMILY"/>
    <property type="match status" value="1"/>
</dbReference>
<dbReference type="PANTHER" id="PTHR12138:SF152">
    <property type="entry name" value="C2H2-TYPE DOMAIN-CONTAINING PROTEIN"/>
    <property type="match status" value="1"/>
</dbReference>
<reference evidence="2" key="3">
    <citation type="submission" date="2025-09" db="UniProtKB">
        <authorList>
            <consortium name="Ensembl"/>
        </authorList>
    </citation>
    <scope>IDENTIFICATION</scope>
</reference>
<sequence length="159" mass="17722">FFFFLRQGLTLSSRLECSGAISADSSLCVPGSSNSPPSDPRVAGITGAHRHVQLIFVFLVETGFYHVGQAGLELLTSGDPPALASQSPGITGVRHCARPTPKHFLKFQMWQIFSFLTLVKNTTLHSFKYLIVLIAATKVYFILKCRLFKRNYFRITCFC</sequence>
<evidence type="ECO:0000313" key="3">
    <source>
        <dbReference type="Proteomes" id="UP000233100"/>
    </source>
</evidence>
<dbReference type="AlphaFoldDB" id="A0A7N9I9T9"/>
<name>A0A7N9I9T9_MACFA</name>
<keyword evidence="1" id="KW-0812">Transmembrane</keyword>
<keyword evidence="1" id="KW-1133">Transmembrane helix</keyword>
<keyword evidence="1" id="KW-0472">Membrane</keyword>
<reference evidence="2 3" key="1">
    <citation type="submission" date="2013-03" db="EMBL/GenBank/DDBJ databases">
        <authorList>
            <person name="Warren W."/>
            <person name="Wilson R.K."/>
        </authorList>
    </citation>
    <scope>NUCLEOTIDE SEQUENCE</scope>
</reference>
<reference evidence="2" key="2">
    <citation type="submission" date="2025-08" db="UniProtKB">
        <authorList>
            <consortium name="Ensembl"/>
        </authorList>
    </citation>
    <scope>IDENTIFICATION</scope>
</reference>
<evidence type="ECO:0000256" key="1">
    <source>
        <dbReference type="SAM" id="Phobius"/>
    </source>
</evidence>
<dbReference type="Ensembl" id="ENSMFAT00000096478.1">
    <property type="protein sequence ID" value="ENSMFAP00000047772.1"/>
    <property type="gene ID" value="ENSMFAG00000051502.1"/>
</dbReference>
<dbReference type="GeneTree" id="ENSGT01150000286943"/>
<organism evidence="2 3">
    <name type="scientific">Macaca fascicularis</name>
    <name type="common">Crab-eating macaque</name>
    <name type="synonym">Cynomolgus monkey</name>
    <dbReference type="NCBI Taxonomy" id="9541"/>
    <lineage>
        <taxon>Eukaryota</taxon>
        <taxon>Metazoa</taxon>
        <taxon>Chordata</taxon>
        <taxon>Craniata</taxon>
        <taxon>Vertebrata</taxon>
        <taxon>Euteleostomi</taxon>
        <taxon>Mammalia</taxon>
        <taxon>Eutheria</taxon>
        <taxon>Euarchontoglires</taxon>
        <taxon>Primates</taxon>
        <taxon>Haplorrhini</taxon>
        <taxon>Catarrhini</taxon>
        <taxon>Cercopithecidae</taxon>
        <taxon>Cercopithecinae</taxon>
        <taxon>Macaca</taxon>
    </lineage>
</organism>
<evidence type="ECO:0000313" key="2">
    <source>
        <dbReference type="Ensembl" id="ENSMFAP00000047772.1"/>
    </source>
</evidence>
<proteinExistence type="predicted"/>
<protein>
    <submittedName>
        <fullName evidence="2">Uncharacterized protein</fullName>
    </submittedName>
</protein>
<keyword evidence="3" id="KW-1185">Reference proteome</keyword>
<accession>A0A7N9I9T9</accession>
<dbReference type="Proteomes" id="UP000233100">
    <property type="component" value="Chromosome 13"/>
</dbReference>
<dbReference type="PRINTS" id="PR02045">
    <property type="entry name" value="F138DOMAIN"/>
</dbReference>
<feature type="transmembrane region" description="Helical" evidence="1">
    <location>
        <begin position="126"/>
        <end position="143"/>
    </location>
</feature>